<reference evidence="7 8" key="1">
    <citation type="submission" date="2016-06" db="EMBL/GenBank/DDBJ databases">
        <authorList>
            <person name="Kjaerup R.B."/>
            <person name="Dalgaard T.S."/>
            <person name="Juul-Madsen H.R."/>
        </authorList>
    </citation>
    <scope>NUCLEOTIDE SEQUENCE [LARGE SCALE GENOMIC DNA]</scope>
    <source>
        <strain evidence="7 8">DSM 43818</strain>
    </source>
</reference>
<dbReference type="PANTHER" id="PTHR43727:SF2">
    <property type="entry name" value="GROUP IV DECARBOXYLASE"/>
    <property type="match status" value="1"/>
</dbReference>
<dbReference type="EMBL" id="FMHT01000003">
    <property type="protein sequence ID" value="SCL35743.1"/>
    <property type="molecule type" value="Genomic_DNA"/>
</dbReference>
<dbReference type="GO" id="GO:0006596">
    <property type="term" value="P:polyamine biosynthetic process"/>
    <property type="evidence" value="ECO:0007669"/>
    <property type="project" value="InterPro"/>
</dbReference>
<dbReference type="InterPro" id="IPR009006">
    <property type="entry name" value="Ala_racemase/Decarboxylase_C"/>
</dbReference>
<dbReference type="RefSeq" id="WP_091088836.1">
    <property type="nucleotide sequence ID" value="NZ_FMHT01000003.1"/>
</dbReference>
<dbReference type="InterPro" id="IPR029066">
    <property type="entry name" value="PLP-binding_barrel"/>
</dbReference>
<dbReference type="OrthoDB" id="9802241at2"/>
<dbReference type="InterPro" id="IPR002433">
    <property type="entry name" value="Orn_de-COase"/>
</dbReference>
<dbReference type="PRINTS" id="PR01182">
    <property type="entry name" value="ORNDCRBXLASE"/>
</dbReference>
<dbReference type="GO" id="GO:0009089">
    <property type="term" value="P:lysine biosynthetic process via diaminopimelate"/>
    <property type="evidence" value="ECO:0007669"/>
    <property type="project" value="TreeGrafter"/>
</dbReference>
<keyword evidence="2 3" id="KW-0663">Pyridoxal phosphate</keyword>
<gene>
    <name evidence="7" type="ORF">GA0070616_5306</name>
</gene>
<keyword evidence="8" id="KW-1185">Reference proteome</keyword>
<dbReference type="Gene3D" id="3.20.20.10">
    <property type="entry name" value="Alanine racemase"/>
    <property type="match status" value="1"/>
</dbReference>
<feature type="domain" description="Orn/DAP/Arg decarboxylase 2 N-terminal" evidence="6">
    <location>
        <begin position="20"/>
        <end position="249"/>
    </location>
</feature>
<comment type="similarity">
    <text evidence="4">Belongs to the Orn/Lys/Arg decarboxylase class-II family.</text>
</comment>
<feature type="modified residue" description="N6-(pyridoxal phosphate)lysine" evidence="3">
    <location>
        <position position="35"/>
    </location>
</feature>
<dbReference type="InterPro" id="IPR022643">
    <property type="entry name" value="De-COase2_C"/>
</dbReference>
<feature type="active site" description="Proton donor" evidence="3">
    <location>
        <position position="315"/>
    </location>
</feature>
<accession>A0A1C6T2G3</accession>
<dbReference type="InterPro" id="IPR000183">
    <property type="entry name" value="Orn/DAP/Arg_de-COase"/>
</dbReference>
<dbReference type="PANTHER" id="PTHR43727">
    <property type="entry name" value="DIAMINOPIMELATE DECARBOXYLASE"/>
    <property type="match status" value="1"/>
</dbReference>
<dbReference type="PRINTS" id="PR01179">
    <property type="entry name" value="ODADCRBXLASE"/>
</dbReference>
<proteinExistence type="inferred from homology"/>
<evidence type="ECO:0000256" key="4">
    <source>
        <dbReference type="RuleBase" id="RU003737"/>
    </source>
</evidence>
<evidence type="ECO:0000256" key="2">
    <source>
        <dbReference type="ARBA" id="ARBA00022898"/>
    </source>
</evidence>
<sequence length="375" mass="39261">MTRPAYVYDLDALAVHVAGIRAVLPDRVDLLYAVKANPDPGILRTLARTVDGFEAASQGELRHLATVLPDRPAAAYAGPGKTDEDLVAALAAGVGRVHVESPAELHRLARLAHAAHRTVDVLLRVNLPGDAGGASLVMGGGPSPFGMSPQEATYLAADPPAGVRVRGVHAHLASGLDAPAAAATARAVLDWAVAEVGATEVNAGGGMAVDYAAPDARFDWPGYGRLLGAALAAHPTVRLRIEPGRAVTAYCGWYLTEVVDVKRSYGQWFVVVAGGTHHLRTPAAKGHSQPVRVHRRGRRGPATDGAPVTVVGQLCTPRDVLARAADVGPVAVGDVLVFAMAGAYAWNISHRDFLLHDPPEFRTGTPEDVALNWDS</sequence>
<dbReference type="SUPFAM" id="SSF50621">
    <property type="entry name" value="Alanine racemase C-terminal domain-like"/>
    <property type="match status" value="1"/>
</dbReference>
<evidence type="ECO:0000259" key="5">
    <source>
        <dbReference type="Pfam" id="PF00278"/>
    </source>
</evidence>
<evidence type="ECO:0000259" key="6">
    <source>
        <dbReference type="Pfam" id="PF02784"/>
    </source>
</evidence>
<dbReference type="GO" id="GO:0008836">
    <property type="term" value="F:diaminopimelate decarboxylase activity"/>
    <property type="evidence" value="ECO:0007669"/>
    <property type="project" value="TreeGrafter"/>
</dbReference>
<evidence type="ECO:0000256" key="1">
    <source>
        <dbReference type="ARBA" id="ARBA00001933"/>
    </source>
</evidence>
<dbReference type="Proteomes" id="UP000199699">
    <property type="component" value="Unassembled WGS sequence"/>
</dbReference>
<dbReference type="STRING" id="145857.GA0070616_5306"/>
<feature type="domain" description="Orn/DAP/Arg decarboxylase 2 C-terminal" evidence="5">
    <location>
        <begin position="6"/>
        <end position="342"/>
    </location>
</feature>
<dbReference type="SUPFAM" id="SSF51419">
    <property type="entry name" value="PLP-binding barrel"/>
    <property type="match status" value="1"/>
</dbReference>
<comment type="cofactor">
    <cofactor evidence="1 3">
        <name>pyridoxal 5'-phosphate</name>
        <dbReference type="ChEBI" id="CHEBI:597326"/>
    </cofactor>
</comment>
<organism evidence="7 8">
    <name type="scientific">Micromonospora nigra</name>
    <dbReference type="NCBI Taxonomy" id="145857"/>
    <lineage>
        <taxon>Bacteria</taxon>
        <taxon>Bacillati</taxon>
        <taxon>Actinomycetota</taxon>
        <taxon>Actinomycetes</taxon>
        <taxon>Micromonosporales</taxon>
        <taxon>Micromonosporaceae</taxon>
        <taxon>Micromonospora</taxon>
    </lineage>
</organism>
<evidence type="ECO:0000313" key="8">
    <source>
        <dbReference type="Proteomes" id="UP000199699"/>
    </source>
</evidence>
<dbReference type="Pfam" id="PF02784">
    <property type="entry name" value="Orn_Arg_deC_N"/>
    <property type="match status" value="1"/>
</dbReference>
<dbReference type="AlphaFoldDB" id="A0A1C6T2G3"/>
<name>A0A1C6T2G3_9ACTN</name>
<evidence type="ECO:0000313" key="7">
    <source>
        <dbReference type="EMBL" id="SCL35743.1"/>
    </source>
</evidence>
<dbReference type="Gene3D" id="2.40.37.10">
    <property type="entry name" value="Lyase, Ornithine Decarboxylase, Chain A, domain 1"/>
    <property type="match status" value="1"/>
</dbReference>
<dbReference type="InterPro" id="IPR022644">
    <property type="entry name" value="De-COase2_N"/>
</dbReference>
<dbReference type="Pfam" id="PF00278">
    <property type="entry name" value="Orn_DAP_Arg_deC"/>
    <property type="match status" value="1"/>
</dbReference>
<evidence type="ECO:0000256" key="3">
    <source>
        <dbReference type="PIRSR" id="PIRSR600183-50"/>
    </source>
</evidence>
<protein>
    <submittedName>
        <fullName evidence="7">Diaminopimelate decarboxylase</fullName>
    </submittedName>
</protein>